<feature type="compositionally biased region" description="Polar residues" evidence="1">
    <location>
        <begin position="216"/>
        <end position="231"/>
    </location>
</feature>
<evidence type="ECO:0000256" key="1">
    <source>
        <dbReference type="SAM" id="MobiDB-lite"/>
    </source>
</evidence>
<feature type="compositionally biased region" description="Polar residues" evidence="1">
    <location>
        <begin position="327"/>
        <end position="345"/>
    </location>
</feature>
<organism evidence="2 3">
    <name type="scientific">Spizellomyces punctatus (strain DAOM BR117)</name>
    <dbReference type="NCBI Taxonomy" id="645134"/>
    <lineage>
        <taxon>Eukaryota</taxon>
        <taxon>Fungi</taxon>
        <taxon>Fungi incertae sedis</taxon>
        <taxon>Chytridiomycota</taxon>
        <taxon>Chytridiomycota incertae sedis</taxon>
        <taxon>Chytridiomycetes</taxon>
        <taxon>Spizellomycetales</taxon>
        <taxon>Spizellomycetaceae</taxon>
        <taxon>Spizellomyces</taxon>
    </lineage>
</organism>
<feature type="region of interest" description="Disordered" evidence="1">
    <location>
        <begin position="1"/>
        <end position="34"/>
    </location>
</feature>
<dbReference type="InterPro" id="IPR037688">
    <property type="entry name" value="ZBBX"/>
</dbReference>
<accession>A0A0L0HJV0</accession>
<feature type="region of interest" description="Disordered" evidence="1">
    <location>
        <begin position="435"/>
        <end position="468"/>
    </location>
</feature>
<feature type="compositionally biased region" description="Basic and acidic residues" evidence="1">
    <location>
        <begin position="142"/>
        <end position="152"/>
    </location>
</feature>
<feature type="region of interest" description="Disordered" evidence="1">
    <location>
        <begin position="569"/>
        <end position="620"/>
    </location>
</feature>
<feature type="compositionally biased region" description="Polar residues" evidence="1">
    <location>
        <begin position="125"/>
        <end position="140"/>
    </location>
</feature>
<sequence>MEPSIPSMSEAAQSPREIFHHTDDPVRNGSGKKKKLTEIERLELDNQRMEERLNALRETLARQKEKRASANKNSVWRAGQLQKGTLNSYAADVLAKKNAALQRSRYAGIGREADERRKHLDTAIKSVSQASPSALATQPREQPMETKNRRGSEATPPTYQIKPQPPPQPSPPPTGMQNARPPRMWRVPSALGHYGVPPSPGPPSTLPRNANPLLTAPTSPRRQSEGYVSSRRSSEHYTSARRGSDTTVIAIPPTPPRDSDSARDDLFSAVEEGRNDVTVSFGSSPPAADSVLLDHSSTDSLLDGSFDEEASHKSFVQALEEWRKETIQNNPKSLSPSGISGNRRASVSPVRVIKGSAGNNPAKQGRVPNDDDLFLPTHNERSSPAHSRPRAGSLATIGKSISSLTTTLGAALGIGGGGNATGVTSRYASDSGISNSLVQTSAPDTDISPSKSRFDATVEPPTLDSHQTSLLDGGYDESESHRSFLAALNRWRGVQEGDEEYINVAGKRAATESNEGPSSISTATETPARILPSRAAEAAESAFAQSTNGLTYMERLLLGKYRHELDPSALDVEQGGSPSKNDESATSKPAHDDSTVQKSLQTRAAESEGSLIDGTDPEDDLTALPVTTTIASLSYSTSAPKTFLNLPKLTIEDVTENEEAALMANGNVVECVGSDKLVIQEPDDEPL</sequence>
<dbReference type="AlphaFoldDB" id="A0A0L0HJV0"/>
<reference evidence="2 3" key="1">
    <citation type="submission" date="2009-08" db="EMBL/GenBank/DDBJ databases">
        <title>The Genome Sequence of Spizellomyces punctatus strain DAOM BR117.</title>
        <authorList>
            <consortium name="The Broad Institute Genome Sequencing Platform"/>
            <person name="Russ C."/>
            <person name="Cuomo C."/>
            <person name="Shea T."/>
            <person name="Young S.K."/>
            <person name="Zeng Q."/>
            <person name="Koehrsen M."/>
            <person name="Haas B."/>
            <person name="Borodovsky M."/>
            <person name="Guigo R."/>
            <person name="Alvarado L."/>
            <person name="Berlin A."/>
            <person name="Bochicchio J."/>
            <person name="Borenstein D."/>
            <person name="Chapman S."/>
            <person name="Chen Z."/>
            <person name="Engels R."/>
            <person name="Freedman E."/>
            <person name="Gellesch M."/>
            <person name="Goldberg J."/>
            <person name="Griggs A."/>
            <person name="Gujja S."/>
            <person name="Heiman D."/>
            <person name="Hepburn T."/>
            <person name="Howarth C."/>
            <person name="Jen D."/>
            <person name="Larson L."/>
            <person name="Lewis B."/>
            <person name="Mehta T."/>
            <person name="Park D."/>
            <person name="Pearson M."/>
            <person name="Roberts A."/>
            <person name="Saif S."/>
            <person name="Shenoy N."/>
            <person name="Sisk P."/>
            <person name="Stolte C."/>
            <person name="Sykes S."/>
            <person name="Thomson T."/>
            <person name="Walk T."/>
            <person name="White J."/>
            <person name="Yandava C."/>
            <person name="Burger G."/>
            <person name="Gray M.W."/>
            <person name="Holland P.W.H."/>
            <person name="King N."/>
            <person name="Lang F.B.F."/>
            <person name="Roger A.J."/>
            <person name="Ruiz-Trillo I."/>
            <person name="Lander E."/>
            <person name="Nusbaum C."/>
        </authorList>
    </citation>
    <scope>NUCLEOTIDE SEQUENCE [LARGE SCALE GENOMIC DNA]</scope>
    <source>
        <strain evidence="2 3">DAOM BR117</strain>
    </source>
</reference>
<dbReference type="GeneID" id="27687045"/>
<protein>
    <submittedName>
        <fullName evidence="2">Uncharacterized protein</fullName>
    </submittedName>
</protein>
<feature type="region of interest" description="Disordered" evidence="1">
    <location>
        <begin position="125"/>
        <end position="262"/>
    </location>
</feature>
<evidence type="ECO:0000313" key="2">
    <source>
        <dbReference type="EMBL" id="KND01741.1"/>
    </source>
</evidence>
<feature type="compositionally biased region" description="Polar residues" evidence="1">
    <location>
        <begin position="511"/>
        <end position="525"/>
    </location>
</feature>
<feature type="compositionally biased region" description="Basic and acidic residues" evidence="1">
    <location>
        <begin position="580"/>
        <end position="595"/>
    </location>
</feature>
<dbReference type="EMBL" id="KQ257454">
    <property type="protein sequence ID" value="KND01741.1"/>
    <property type="molecule type" value="Genomic_DNA"/>
</dbReference>
<dbReference type="PANTHER" id="PTHR28634">
    <property type="entry name" value="ZINC FINGER B-BOX DOMAIN-CONTAINING PROTEIN 1"/>
    <property type="match status" value="1"/>
</dbReference>
<feature type="compositionally biased region" description="Pro residues" evidence="1">
    <location>
        <begin position="163"/>
        <end position="174"/>
    </location>
</feature>
<dbReference type="PANTHER" id="PTHR28634:SF1">
    <property type="entry name" value="ZINC FINGER B-BOX DOMAIN-CONTAINING PROTEIN 1"/>
    <property type="match status" value="1"/>
</dbReference>
<feature type="compositionally biased region" description="Basic and acidic residues" evidence="1">
    <location>
        <begin position="17"/>
        <end position="26"/>
    </location>
</feature>
<gene>
    <name evidence="2" type="ORF">SPPG_03534</name>
</gene>
<dbReference type="OrthoDB" id="2130843at2759"/>
<dbReference type="VEuPathDB" id="FungiDB:SPPG_03534"/>
<name>A0A0L0HJV0_SPIPD</name>
<feature type="compositionally biased region" description="Polar residues" evidence="1">
    <location>
        <begin position="435"/>
        <end position="451"/>
    </location>
</feature>
<keyword evidence="3" id="KW-1185">Reference proteome</keyword>
<proteinExistence type="predicted"/>
<feature type="region of interest" description="Disordered" evidence="1">
    <location>
        <begin position="326"/>
        <end position="392"/>
    </location>
</feature>
<feature type="region of interest" description="Disordered" evidence="1">
    <location>
        <begin position="507"/>
        <end position="528"/>
    </location>
</feature>
<evidence type="ECO:0000313" key="3">
    <source>
        <dbReference type="Proteomes" id="UP000053201"/>
    </source>
</evidence>
<dbReference type="RefSeq" id="XP_016609780.1">
    <property type="nucleotide sequence ID" value="XM_016751797.1"/>
</dbReference>
<dbReference type="Proteomes" id="UP000053201">
    <property type="component" value="Unassembled WGS sequence"/>
</dbReference>
<feature type="compositionally biased region" description="Polar residues" evidence="1">
    <location>
        <begin position="1"/>
        <end position="12"/>
    </location>
</feature>
<dbReference type="InParanoid" id="A0A0L0HJV0"/>